<gene>
    <name evidence="3" type="ORF">TeGR_g14655</name>
</gene>
<dbReference type="Proteomes" id="UP001165060">
    <property type="component" value="Unassembled WGS sequence"/>
</dbReference>
<dbReference type="SUPFAM" id="SSF54001">
    <property type="entry name" value="Cysteine proteinases"/>
    <property type="match status" value="1"/>
</dbReference>
<dbReference type="InterPro" id="IPR001447">
    <property type="entry name" value="Arylamine_N-AcTrfase"/>
</dbReference>
<dbReference type="PANTHER" id="PTHR11786">
    <property type="entry name" value="N-HYDROXYARYLAMINE O-ACETYLTRANSFERASE"/>
    <property type="match status" value="1"/>
</dbReference>
<dbReference type="PANTHER" id="PTHR11786:SF0">
    <property type="entry name" value="ARYLAMINE N-ACETYLTRANSFERASE 4-RELATED"/>
    <property type="match status" value="1"/>
</dbReference>
<reference evidence="3 4" key="1">
    <citation type="journal article" date="2023" name="Commun. Biol.">
        <title>Genome analysis of Parmales, the sister group of diatoms, reveals the evolutionary specialization of diatoms from phago-mixotrophs to photoautotrophs.</title>
        <authorList>
            <person name="Ban H."/>
            <person name="Sato S."/>
            <person name="Yoshikawa S."/>
            <person name="Yamada K."/>
            <person name="Nakamura Y."/>
            <person name="Ichinomiya M."/>
            <person name="Sato N."/>
            <person name="Blanc-Mathieu R."/>
            <person name="Endo H."/>
            <person name="Kuwata A."/>
            <person name="Ogata H."/>
        </authorList>
    </citation>
    <scope>NUCLEOTIDE SEQUENCE [LARGE SCALE GENOMIC DNA]</scope>
</reference>
<keyword evidence="4" id="KW-1185">Reference proteome</keyword>
<dbReference type="Gene3D" id="3.30.2140.20">
    <property type="match status" value="1"/>
</dbReference>
<protein>
    <recommendedName>
        <fullName evidence="5">Arylamine N-acetyltransferase</fullName>
    </recommendedName>
</protein>
<dbReference type="PRINTS" id="PR01543">
    <property type="entry name" value="ANATRNSFRASE"/>
</dbReference>
<evidence type="ECO:0000256" key="2">
    <source>
        <dbReference type="RuleBase" id="RU003452"/>
    </source>
</evidence>
<proteinExistence type="inferred from homology"/>
<sequence length="275" mass="30969">MDLPAYLTRIGVTMGSPAPPPSLSLLSLIMSAHSRAISFENVEVVKGNAIDMSDSAIFQKLVTRSRGGYCFEQNPLLLWALRSLGFDAVPVLCRVRWGKAPDQDTAFTHIALIVTLDSEQWLTDVGFAVNNSIEPIRVSAGPQKAMDGTFRVEERPDGYTWFEVENRKEAGKFLALYKYRTVRWETYPDLECMNHFSCTFPSARFTNQLFVATIRDASKWHILNTEMVERSLESGEVLSTTKIESEARLLLELREKFGLEVEAGGFDKIFIVDSN</sequence>
<evidence type="ECO:0000313" key="3">
    <source>
        <dbReference type="EMBL" id="GMI37561.1"/>
    </source>
</evidence>
<evidence type="ECO:0000313" key="4">
    <source>
        <dbReference type="Proteomes" id="UP001165060"/>
    </source>
</evidence>
<dbReference type="EMBL" id="BRYB01001980">
    <property type="protein sequence ID" value="GMI37561.1"/>
    <property type="molecule type" value="Genomic_DNA"/>
</dbReference>
<keyword evidence="2" id="KW-0808">Transferase</keyword>
<comment type="similarity">
    <text evidence="1 2">Belongs to the arylamine N-acetyltransferase family.</text>
</comment>
<comment type="caution">
    <text evidence="3">The sequence shown here is derived from an EMBL/GenBank/DDBJ whole genome shotgun (WGS) entry which is preliminary data.</text>
</comment>
<dbReference type="InterPro" id="IPR038765">
    <property type="entry name" value="Papain-like_cys_pep_sf"/>
</dbReference>
<accession>A0ABQ6N196</accession>
<dbReference type="InterPro" id="IPR053710">
    <property type="entry name" value="Arylamine_NAT_domain_sf"/>
</dbReference>
<dbReference type="Pfam" id="PF00797">
    <property type="entry name" value="Acetyltransf_2"/>
    <property type="match status" value="1"/>
</dbReference>
<keyword evidence="2" id="KW-0012">Acyltransferase</keyword>
<name>A0ABQ6N196_9STRA</name>
<organism evidence="3 4">
    <name type="scientific">Tetraparma gracilis</name>
    <dbReference type="NCBI Taxonomy" id="2962635"/>
    <lineage>
        <taxon>Eukaryota</taxon>
        <taxon>Sar</taxon>
        <taxon>Stramenopiles</taxon>
        <taxon>Ochrophyta</taxon>
        <taxon>Bolidophyceae</taxon>
        <taxon>Parmales</taxon>
        <taxon>Triparmaceae</taxon>
        <taxon>Tetraparma</taxon>
    </lineage>
</organism>
<evidence type="ECO:0008006" key="5">
    <source>
        <dbReference type="Google" id="ProtNLM"/>
    </source>
</evidence>
<evidence type="ECO:0000256" key="1">
    <source>
        <dbReference type="ARBA" id="ARBA00006547"/>
    </source>
</evidence>